<keyword evidence="5" id="KW-0539">Nucleus</keyword>
<accession>U1GF48</accession>
<dbReference type="eggNOG" id="ENOG502S854">
    <property type="taxonomic scope" value="Eukaryota"/>
</dbReference>
<evidence type="ECO:0000256" key="3">
    <source>
        <dbReference type="ARBA" id="ARBA00008057"/>
    </source>
</evidence>
<comment type="function">
    <text evidence="1">Forms a chaperone-bound H2A.Z-H2B complex that acts as a source for SWR1 complex-dependent H2A to H2A.Z histone replacement in chromatin.</text>
</comment>
<comment type="similarity">
    <text evidence="3">Belongs to the CHZ1 family.</text>
</comment>
<name>U1GF48_ENDPU</name>
<dbReference type="RefSeq" id="XP_007786436.1">
    <property type="nucleotide sequence ID" value="XM_007788246.1"/>
</dbReference>
<dbReference type="HOGENOM" id="CLU_139257_2_0_1"/>
<evidence type="ECO:0000256" key="4">
    <source>
        <dbReference type="ARBA" id="ARBA00023186"/>
    </source>
</evidence>
<evidence type="ECO:0000256" key="5">
    <source>
        <dbReference type="ARBA" id="ARBA00023242"/>
    </source>
</evidence>
<evidence type="ECO:0000313" key="9">
    <source>
        <dbReference type="EMBL" id="ERF76257.1"/>
    </source>
</evidence>
<evidence type="ECO:0000256" key="2">
    <source>
        <dbReference type="ARBA" id="ARBA00004123"/>
    </source>
</evidence>
<evidence type="ECO:0000313" key="10">
    <source>
        <dbReference type="Proteomes" id="UP000019373"/>
    </source>
</evidence>
<dbReference type="InterPro" id="IPR019098">
    <property type="entry name" value="Histone_chaperone_domain_CHZ"/>
</dbReference>
<protein>
    <recommendedName>
        <fullName evidence="8">Histone chaperone domain-containing protein</fullName>
    </recommendedName>
</protein>
<organism evidence="9 10">
    <name type="scientific">Endocarpon pusillum (strain Z07020 / HMAS-L-300199)</name>
    <name type="common">Lichen-forming fungus</name>
    <dbReference type="NCBI Taxonomy" id="1263415"/>
    <lineage>
        <taxon>Eukaryota</taxon>
        <taxon>Fungi</taxon>
        <taxon>Dikarya</taxon>
        <taxon>Ascomycota</taxon>
        <taxon>Pezizomycotina</taxon>
        <taxon>Eurotiomycetes</taxon>
        <taxon>Chaetothyriomycetidae</taxon>
        <taxon>Verrucariales</taxon>
        <taxon>Verrucariaceae</taxon>
        <taxon>Endocarpon</taxon>
    </lineage>
</organism>
<evidence type="ECO:0000256" key="6">
    <source>
        <dbReference type="ARBA" id="ARBA00025877"/>
    </source>
</evidence>
<dbReference type="GeneID" id="19239365"/>
<keyword evidence="10" id="KW-1185">Reference proteome</keyword>
<reference evidence="10" key="1">
    <citation type="journal article" date="2014" name="BMC Genomics">
        <title>Genome characteristics reveal the impact of lichenization on lichen-forming fungus Endocarpon pusillum Hedwig (Verrucariales, Ascomycota).</title>
        <authorList>
            <person name="Wang Y.-Y."/>
            <person name="Liu B."/>
            <person name="Zhang X.-Y."/>
            <person name="Zhou Q.-M."/>
            <person name="Zhang T."/>
            <person name="Li H."/>
            <person name="Yu Y.-F."/>
            <person name="Zhang X.-L."/>
            <person name="Hao X.-Y."/>
            <person name="Wang M."/>
            <person name="Wang L."/>
            <person name="Wei J.-C."/>
        </authorList>
    </citation>
    <scope>NUCLEOTIDE SEQUENCE [LARGE SCALE GENOMIC DNA]</scope>
    <source>
        <strain evidence="10">Z07020 / HMAS-L-300199</strain>
    </source>
</reference>
<comment type="subunit">
    <text evidence="6">Forms a heterotrimer with H2A.Z-H2B, stabilizing the association of the histone dimer. Also, with a lower affinity, forms a heterotrimer with H2A-H2B.</text>
</comment>
<sequence>MSADIPQGDVMDNDYKSRPGQSHIPVQGDEKPVEDPIDPATADSDEQLAKDEDEAIDKSNIIGERTRGAKPAGSYSEPGDEEGLPGPDDGTSAVAKSGS</sequence>
<evidence type="ECO:0000259" key="8">
    <source>
        <dbReference type="Pfam" id="PF09649"/>
    </source>
</evidence>
<keyword evidence="4" id="KW-0143">Chaperone</keyword>
<dbReference type="EMBL" id="KE720772">
    <property type="protein sequence ID" value="ERF76257.1"/>
    <property type="molecule type" value="Genomic_DNA"/>
</dbReference>
<comment type="subcellular location">
    <subcellularLocation>
        <location evidence="2">Nucleus</location>
    </subcellularLocation>
</comment>
<gene>
    <name evidence="9" type="ORF">EPUS_04334</name>
</gene>
<dbReference type="OMA" id="MDNDYKS"/>
<dbReference type="GO" id="GO:0005634">
    <property type="term" value="C:nucleus"/>
    <property type="evidence" value="ECO:0007669"/>
    <property type="project" value="UniProtKB-SubCell"/>
</dbReference>
<dbReference type="AlphaFoldDB" id="U1GF48"/>
<feature type="compositionally biased region" description="Acidic residues" evidence="7">
    <location>
        <begin position="43"/>
        <end position="55"/>
    </location>
</feature>
<feature type="domain" description="Histone chaperone" evidence="8">
    <location>
        <begin position="51"/>
        <end position="70"/>
    </location>
</feature>
<feature type="region of interest" description="Disordered" evidence="7">
    <location>
        <begin position="1"/>
        <end position="99"/>
    </location>
</feature>
<dbReference type="OrthoDB" id="4357148at2759"/>
<evidence type="ECO:0000256" key="7">
    <source>
        <dbReference type="SAM" id="MobiDB-lite"/>
    </source>
</evidence>
<proteinExistence type="inferred from homology"/>
<evidence type="ECO:0000256" key="1">
    <source>
        <dbReference type="ARBA" id="ARBA00002212"/>
    </source>
</evidence>
<dbReference type="Pfam" id="PF09649">
    <property type="entry name" value="CHZ"/>
    <property type="match status" value="1"/>
</dbReference>
<dbReference type="Proteomes" id="UP000019373">
    <property type="component" value="Unassembled WGS sequence"/>
</dbReference>